<organism evidence="2 3">
    <name type="scientific">Acanthosepion pharaonis</name>
    <name type="common">Pharaoh cuttlefish</name>
    <name type="synonym">Sepia pharaonis</name>
    <dbReference type="NCBI Taxonomy" id="158019"/>
    <lineage>
        <taxon>Eukaryota</taxon>
        <taxon>Metazoa</taxon>
        <taxon>Spiralia</taxon>
        <taxon>Lophotrochozoa</taxon>
        <taxon>Mollusca</taxon>
        <taxon>Cephalopoda</taxon>
        <taxon>Coleoidea</taxon>
        <taxon>Decapodiformes</taxon>
        <taxon>Sepiida</taxon>
        <taxon>Sepiina</taxon>
        <taxon>Sepiidae</taxon>
        <taxon>Acanthosepion</taxon>
    </lineage>
</organism>
<keyword evidence="3" id="KW-1185">Reference proteome</keyword>
<evidence type="ECO:0000256" key="1">
    <source>
        <dbReference type="SAM" id="MobiDB-lite"/>
    </source>
</evidence>
<dbReference type="EMBL" id="CAHIKZ030004296">
    <property type="protein sequence ID" value="CAE1309405.1"/>
    <property type="molecule type" value="Genomic_DNA"/>
</dbReference>
<dbReference type="Proteomes" id="UP000597762">
    <property type="component" value="Unassembled WGS sequence"/>
</dbReference>
<accession>A0A812DRM7</accession>
<dbReference type="AlphaFoldDB" id="A0A812DRM7"/>
<gene>
    <name evidence="2" type="ORF">SPHA_61116</name>
</gene>
<evidence type="ECO:0000313" key="2">
    <source>
        <dbReference type="EMBL" id="CAE1309405.1"/>
    </source>
</evidence>
<dbReference type="OrthoDB" id="10292366at2759"/>
<reference evidence="2" key="1">
    <citation type="submission" date="2021-01" db="EMBL/GenBank/DDBJ databases">
        <authorList>
            <person name="Li R."/>
            <person name="Bekaert M."/>
        </authorList>
    </citation>
    <scope>NUCLEOTIDE SEQUENCE</scope>
    <source>
        <strain evidence="2">Farmed</strain>
    </source>
</reference>
<protein>
    <submittedName>
        <fullName evidence="2">Uncharacterized protein</fullName>
    </submittedName>
</protein>
<name>A0A812DRM7_ACAPH</name>
<feature type="compositionally biased region" description="Basic and acidic residues" evidence="1">
    <location>
        <begin position="29"/>
        <end position="46"/>
    </location>
</feature>
<comment type="caution">
    <text evidence="2">The sequence shown here is derived from an EMBL/GenBank/DDBJ whole genome shotgun (WGS) entry which is preliminary data.</text>
</comment>
<sequence length="167" mass="19540">MREATVDKPSVAEEPPAENINDANQQSQEKTEAQRNEDLDNQREISDTNSKQEFVPEEFEPFFMEPKDQDLKIDFEFSYLPPAMFLPEQSYTSRRAYQMFSKYYNYIDNIDKLLDHTLQNIINNSKNPGDNTTDQDAPPEDAPVRALVRYLLSETMQKEMDRFLADL</sequence>
<evidence type="ECO:0000313" key="3">
    <source>
        <dbReference type="Proteomes" id="UP000597762"/>
    </source>
</evidence>
<proteinExistence type="predicted"/>
<feature type="region of interest" description="Disordered" evidence="1">
    <location>
        <begin position="1"/>
        <end position="57"/>
    </location>
</feature>